<dbReference type="InterPro" id="IPR029058">
    <property type="entry name" value="AB_hydrolase_fold"/>
</dbReference>
<evidence type="ECO:0000259" key="6">
    <source>
        <dbReference type="Pfam" id="PF22990"/>
    </source>
</evidence>
<sequence>MSFLNYVFGPNLFMEYRGVPEPQRKMYEAGAVEKFGEQILSTLSVMWSVGYYTSPLLVTFLYRRGYLVTDSMPTLAKITTSVGLIVIISLVMRGLGRKQSRSYSNMMKALVRAKATKAPGDANSELRRFDIEFNAWPVDFDVKALTGDTKKPVVTASRREPLQLATLPCEVIAYLAIKTFGLSMIYPGSVKLLQKFMRPMLISGRAKLIEDDNGIRYKVKTIDSNEIDTLFIDNRNDNVGNGKTLVICSEGNAGFYEVGIMGTPVALKYSVLGWNHPGFAGSTGTPYPHQDKNAIDAVVQFAINNLGFSVEDIILYGWSIGGFSTLYAASVYPDVKGVVLDATFDDVLYLAIPRMPAALTGIVKVAIRNYCNLNNAELANEFKGPISFIRRTEDEIIAEDNHIDTNRGNFLVLSVLKHRYPNIFGASQLNKAKGLLSKPLEPYTIPTADEKLCMSRLITYASDEGKSFPMNIGADYSDEVRNLMAVFLLRKHLRDYNSTHCTQLPGEFFTMPWDIPTEQGFVFT</sequence>
<dbReference type="FunFam" id="3.40.50.1820:FF:000074">
    <property type="entry name" value="Abhydrolase domain containing 16A"/>
    <property type="match status" value="1"/>
</dbReference>
<feature type="transmembrane region" description="Helical" evidence="4">
    <location>
        <begin position="74"/>
        <end position="96"/>
    </location>
</feature>
<dbReference type="OrthoDB" id="6412627at2759"/>
<reference evidence="9" key="2">
    <citation type="submission" date="2025-04" db="UniProtKB">
        <authorList>
            <consortium name="RefSeq"/>
        </authorList>
    </citation>
    <scope>IDENTIFICATION</scope>
</reference>
<dbReference type="Pfam" id="PF00561">
    <property type="entry name" value="Abhydrolase_1"/>
    <property type="match status" value="1"/>
</dbReference>
<evidence type="ECO:0000313" key="8">
    <source>
        <dbReference type="Proteomes" id="UP001652680"/>
    </source>
</evidence>
<dbReference type="SUPFAM" id="SSF53474">
    <property type="entry name" value="alpha/beta-Hydrolases"/>
    <property type="match status" value="1"/>
</dbReference>
<name>A0A6P4FQF6_DRORH</name>
<dbReference type="Gene3D" id="3.40.50.1820">
    <property type="entry name" value="alpha/beta hydrolase"/>
    <property type="match status" value="1"/>
</dbReference>
<feature type="domain" description="AB hydrolase-1" evidence="5">
    <location>
        <begin position="256"/>
        <end position="369"/>
    </location>
</feature>
<keyword evidence="4" id="KW-0472">Membrane</keyword>
<gene>
    <name evidence="9" type="primary">LOC108053575</name>
    <name evidence="7" type="synonym">108053575</name>
</gene>
<evidence type="ECO:0000256" key="3">
    <source>
        <dbReference type="ARBA" id="ARBA00023098"/>
    </source>
</evidence>
<dbReference type="GO" id="GO:0004620">
    <property type="term" value="F:phospholipase activity"/>
    <property type="evidence" value="ECO:0007669"/>
    <property type="project" value="TreeGrafter"/>
</dbReference>
<keyword evidence="4" id="KW-1133">Transmembrane helix</keyword>
<feature type="domain" description="Phosphatidylserine Lipase ABHD16 N-terminal" evidence="6">
    <location>
        <begin position="1"/>
        <end position="132"/>
    </location>
</feature>
<evidence type="ECO:0000256" key="4">
    <source>
        <dbReference type="SAM" id="Phobius"/>
    </source>
</evidence>
<feature type="transmembrane region" description="Helical" evidence="4">
    <location>
        <begin position="39"/>
        <end position="62"/>
    </location>
</feature>
<dbReference type="RefSeq" id="XP_016991764.1">
    <property type="nucleotide sequence ID" value="XM_017136275.1"/>
</dbReference>
<reference evidence="7" key="3">
    <citation type="submission" date="2025-05" db="UniProtKB">
        <authorList>
            <consortium name="EnsemblMetazoa"/>
        </authorList>
    </citation>
    <scope>IDENTIFICATION</scope>
</reference>
<evidence type="ECO:0000256" key="1">
    <source>
        <dbReference type="ARBA" id="ARBA00009709"/>
    </source>
</evidence>
<evidence type="ECO:0000313" key="9">
    <source>
        <dbReference type="RefSeq" id="XP_016991764.1"/>
    </source>
</evidence>
<keyword evidence="4" id="KW-0812">Transmembrane</keyword>
<keyword evidence="3" id="KW-0443">Lipid metabolism</keyword>
<keyword evidence="8" id="KW-1185">Reference proteome</keyword>
<dbReference type="GO" id="GO:0012505">
    <property type="term" value="C:endomembrane system"/>
    <property type="evidence" value="ECO:0007669"/>
    <property type="project" value="TreeGrafter"/>
</dbReference>
<reference evidence="8" key="1">
    <citation type="journal article" date="2021" name="Elife">
        <title>Highly contiguous assemblies of 101 drosophilid genomes.</title>
        <authorList>
            <person name="Kim B.Y."/>
            <person name="Wang J.R."/>
            <person name="Miller D.E."/>
            <person name="Barmina O."/>
            <person name="Delaney E."/>
            <person name="Thompson A."/>
            <person name="Comeault A.A."/>
            <person name="Peede D."/>
            <person name="D'Agostino E.R."/>
            <person name="Pelaez J."/>
            <person name="Aguilar J.M."/>
            <person name="Haji D."/>
            <person name="Matsunaga T."/>
            <person name="Armstrong E.E."/>
            <person name="Zych M."/>
            <person name="Ogawa Y."/>
            <person name="Stamenkovic-Radak M."/>
            <person name="Jelic M."/>
            <person name="Veselinovic M.S."/>
            <person name="Tanaskovic M."/>
            <person name="Eric P."/>
            <person name="Gao J.J."/>
            <person name="Katoh T.K."/>
            <person name="Toda M.J."/>
            <person name="Watabe H."/>
            <person name="Watada M."/>
            <person name="Davis J.S."/>
            <person name="Moyle L.C."/>
            <person name="Manoli G."/>
            <person name="Bertolini E."/>
            <person name="Kostal V."/>
            <person name="Hawley R.S."/>
            <person name="Takahashi A."/>
            <person name="Jones C.D."/>
            <person name="Price D.K."/>
            <person name="Whiteman N."/>
            <person name="Kopp A."/>
            <person name="Matute D.R."/>
            <person name="Petrov D.A."/>
        </authorList>
    </citation>
    <scope>NUCLEOTIDE SEQUENCE [LARGE SCALE GENOMIC DNA]</scope>
</reference>
<evidence type="ECO:0000259" key="5">
    <source>
        <dbReference type="Pfam" id="PF00561"/>
    </source>
</evidence>
<evidence type="ECO:0000313" key="7">
    <source>
        <dbReference type="EnsemblMetazoa" id="XP_016991764.1"/>
    </source>
</evidence>
<accession>A0A6P4FQF6</accession>
<dbReference type="GeneID" id="108053575"/>
<protein>
    <submittedName>
        <fullName evidence="9">Protein ABHD16A</fullName>
    </submittedName>
</protein>
<dbReference type="PANTHER" id="PTHR12277">
    <property type="entry name" value="ALPHA/BETA HYDROLASE DOMAIN-CONTAINING PROTEIN"/>
    <property type="match status" value="1"/>
</dbReference>
<dbReference type="InterPro" id="IPR054518">
    <property type="entry name" value="ABHD16_N"/>
</dbReference>
<dbReference type="GO" id="GO:0047372">
    <property type="term" value="F:monoacylglycerol lipase activity"/>
    <property type="evidence" value="ECO:0007669"/>
    <property type="project" value="TreeGrafter"/>
</dbReference>
<dbReference type="GO" id="GO:0052651">
    <property type="term" value="P:monoacylglycerol catabolic process"/>
    <property type="evidence" value="ECO:0007669"/>
    <property type="project" value="TreeGrafter"/>
</dbReference>
<proteinExistence type="inferred from homology"/>
<dbReference type="EnsemblMetazoa" id="XM_017136275.2">
    <property type="protein sequence ID" value="XP_016991764.1"/>
    <property type="gene ID" value="LOC108053575"/>
</dbReference>
<dbReference type="Proteomes" id="UP001652680">
    <property type="component" value="Unassembled WGS sequence"/>
</dbReference>
<evidence type="ECO:0000256" key="2">
    <source>
        <dbReference type="ARBA" id="ARBA00022801"/>
    </source>
</evidence>
<dbReference type="Pfam" id="PF22990">
    <property type="entry name" value="ABHD16_N"/>
    <property type="match status" value="1"/>
</dbReference>
<dbReference type="GO" id="GO:0006660">
    <property type="term" value="P:phosphatidylserine catabolic process"/>
    <property type="evidence" value="ECO:0007669"/>
    <property type="project" value="TreeGrafter"/>
</dbReference>
<organism evidence="9">
    <name type="scientific">Drosophila rhopaloa</name>
    <name type="common">Fruit fly</name>
    <dbReference type="NCBI Taxonomy" id="1041015"/>
    <lineage>
        <taxon>Eukaryota</taxon>
        <taxon>Metazoa</taxon>
        <taxon>Ecdysozoa</taxon>
        <taxon>Arthropoda</taxon>
        <taxon>Hexapoda</taxon>
        <taxon>Insecta</taxon>
        <taxon>Pterygota</taxon>
        <taxon>Neoptera</taxon>
        <taxon>Endopterygota</taxon>
        <taxon>Diptera</taxon>
        <taxon>Brachycera</taxon>
        <taxon>Muscomorpha</taxon>
        <taxon>Ephydroidea</taxon>
        <taxon>Drosophilidae</taxon>
        <taxon>Drosophila</taxon>
        <taxon>Sophophora</taxon>
    </lineage>
</organism>
<keyword evidence="2" id="KW-0378">Hydrolase</keyword>
<dbReference type="AlphaFoldDB" id="A0A6P4FQF6"/>
<dbReference type="PANTHER" id="PTHR12277:SF72">
    <property type="entry name" value="BAT5L PROTEIN"/>
    <property type="match status" value="1"/>
</dbReference>
<dbReference type="OMA" id="THCTQLP"/>
<dbReference type="InterPro" id="IPR000073">
    <property type="entry name" value="AB_hydrolase_1"/>
</dbReference>
<comment type="similarity">
    <text evidence="1">Belongs to the AB hydrolase superfamily. ABHD16 family.</text>
</comment>